<evidence type="ECO:0000313" key="5">
    <source>
        <dbReference type="Proteomes" id="UP000219546"/>
    </source>
</evidence>
<evidence type="ECO:0000256" key="1">
    <source>
        <dbReference type="ARBA" id="ARBA00008635"/>
    </source>
</evidence>
<feature type="binding site" evidence="3">
    <location>
        <position position="139"/>
    </location>
    <ligand>
        <name>a divalent metal cation</name>
        <dbReference type="ChEBI" id="CHEBI:60240"/>
    </ligand>
</feature>
<dbReference type="EMBL" id="OAOP01000001">
    <property type="protein sequence ID" value="SNX67279.1"/>
    <property type="molecule type" value="Genomic_DNA"/>
</dbReference>
<proteinExistence type="inferred from homology"/>
<keyword evidence="5" id="KW-1185">Reference proteome</keyword>
<dbReference type="OrthoDB" id="9811413at2"/>
<dbReference type="Proteomes" id="UP000219546">
    <property type="component" value="Unassembled WGS sequence"/>
</dbReference>
<dbReference type="PANTHER" id="PTHR37302:SF1">
    <property type="entry name" value="PROTEIN DINB"/>
    <property type="match status" value="1"/>
</dbReference>
<dbReference type="Pfam" id="PF05163">
    <property type="entry name" value="DinB"/>
    <property type="match status" value="1"/>
</dbReference>
<accession>A0A285CIE0</accession>
<comment type="similarity">
    <text evidence="1">Belongs to the DinB family.</text>
</comment>
<dbReference type="PANTHER" id="PTHR37302">
    <property type="entry name" value="SLR1116 PROTEIN"/>
    <property type="match status" value="1"/>
</dbReference>
<protein>
    <submittedName>
        <fullName evidence="4">Uncharacterized damage-inducible protein DinB</fullName>
    </submittedName>
</protein>
<evidence type="ECO:0000313" key="4">
    <source>
        <dbReference type="EMBL" id="SNX67279.1"/>
    </source>
</evidence>
<dbReference type="GO" id="GO:0046872">
    <property type="term" value="F:metal ion binding"/>
    <property type="evidence" value="ECO:0007669"/>
    <property type="project" value="UniProtKB-KW"/>
</dbReference>
<evidence type="ECO:0000256" key="2">
    <source>
        <dbReference type="ARBA" id="ARBA00022723"/>
    </source>
</evidence>
<gene>
    <name evidence="4" type="ORF">SAMN05877753_101598</name>
</gene>
<keyword evidence="2 3" id="KW-0479">Metal-binding</keyword>
<dbReference type="RefSeq" id="WP_097157085.1">
    <property type="nucleotide sequence ID" value="NZ_JBEPMQ010000003.1"/>
</dbReference>
<sequence length="168" mass="20075">MNPTIKLYLYHQWANQKFFEHLKELPEELIDKKVESVFSSIKHVLVHMLMVDYGWLFAIKGIDVESIIESREERIEKLNKMSLEELETEYDEVMEDYKQFLEQLDDPHAKHTVHHRHFGTLETTYAELYSHIVNHGTYHRGNMTAMLRQMGHPGPSTDYVFYLYEVNK</sequence>
<name>A0A285CIE0_9BACI</name>
<dbReference type="Gene3D" id="1.20.120.450">
    <property type="entry name" value="dinb family like domain"/>
    <property type="match status" value="1"/>
</dbReference>
<feature type="binding site" evidence="3">
    <location>
        <position position="47"/>
    </location>
    <ligand>
        <name>a divalent metal cation</name>
        <dbReference type="ChEBI" id="CHEBI:60240"/>
    </ligand>
</feature>
<feature type="binding site" evidence="3">
    <location>
        <position position="135"/>
    </location>
    <ligand>
        <name>a divalent metal cation</name>
        <dbReference type="ChEBI" id="CHEBI:60240"/>
    </ligand>
</feature>
<dbReference type="InterPro" id="IPR007837">
    <property type="entry name" value="DinB"/>
</dbReference>
<dbReference type="InterPro" id="IPR034660">
    <property type="entry name" value="DinB/YfiT-like"/>
</dbReference>
<evidence type="ECO:0000256" key="3">
    <source>
        <dbReference type="PIRSR" id="PIRSR607837-1"/>
    </source>
</evidence>
<dbReference type="AlphaFoldDB" id="A0A285CIE0"/>
<dbReference type="SUPFAM" id="SSF109854">
    <property type="entry name" value="DinB/YfiT-like putative metalloenzymes"/>
    <property type="match status" value="1"/>
</dbReference>
<reference evidence="4 5" key="1">
    <citation type="submission" date="2017-08" db="EMBL/GenBank/DDBJ databases">
        <authorList>
            <person name="de Groot N.N."/>
        </authorList>
    </citation>
    <scope>NUCLEOTIDE SEQUENCE [LARGE SCALE GENOMIC DNA]</scope>
    <source>
        <strain evidence="4 5">JC228</strain>
    </source>
</reference>
<organism evidence="4 5">
    <name type="scientific">Bacillus oleivorans</name>
    <dbReference type="NCBI Taxonomy" id="1448271"/>
    <lineage>
        <taxon>Bacteria</taxon>
        <taxon>Bacillati</taxon>
        <taxon>Bacillota</taxon>
        <taxon>Bacilli</taxon>
        <taxon>Bacillales</taxon>
        <taxon>Bacillaceae</taxon>
        <taxon>Bacillus</taxon>
    </lineage>
</organism>